<organism evidence="3 4">
    <name type="scientific">Uncinula necator</name>
    <name type="common">Grape powdery mildew</name>
    <dbReference type="NCBI Taxonomy" id="52586"/>
    <lineage>
        <taxon>Eukaryota</taxon>
        <taxon>Fungi</taxon>
        <taxon>Dikarya</taxon>
        <taxon>Ascomycota</taxon>
        <taxon>Pezizomycotina</taxon>
        <taxon>Leotiomycetes</taxon>
        <taxon>Erysiphales</taxon>
        <taxon>Erysiphaceae</taxon>
        <taxon>Erysiphe</taxon>
    </lineage>
</organism>
<protein>
    <recommendedName>
        <fullName evidence="5">Protein BIG1</fullName>
    </recommendedName>
</protein>
<evidence type="ECO:0008006" key="5">
    <source>
        <dbReference type="Google" id="ProtNLM"/>
    </source>
</evidence>
<keyword evidence="2" id="KW-0732">Signal</keyword>
<reference evidence="3 4" key="1">
    <citation type="journal article" date="2014" name="BMC Genomics">
        <title>Adaptive genomic structural variation in the grape powdery mildew pathogen, Erysiphe necator.</title>
        <authorList>
            <person name="Jones L."/>
            <person name="Riaz S."/>
            <person name="Morales-Cruz A."/>
            <person name="Amrine K.C."/>
            <person name="McGuire B."/>
            <person name="Gubler W.D."/>
            <person name="Walker M.A."/>
            <person name="Cantu D."/>
        </authorList>
    </citation>
    <scope>NUCLEOTIDE SEQUENCE [LARGE SCALE GENOMIC DNA]</scope>
    <source>
        <strain evidence="4">c</strain>
    </source>
</reference>
<feature type="transmembrane region" description="Helical" evidence="1">
    <location>
        <begin position="278"/>
        <end position="303"/>
    </location>
</feature>
<evidence type="ECO:0000256" key="1">
    <source>
        <dbReference type="SAM" id="Phobius"/>
    </source>
</evidence>
<proteinExistence type="predicted"/>
<comment type="caution">
    <text evidence="3">The sequence shown here is derived from an EMBL/GenBank/DDBJ whole genome shotgun (WGS) entry which is preliminary data.</text>
</comment>
<accession>A0A0B1P302</accession>
<evidence type="ECO:0000313" key="4">
    <source>
        <dbReference type="Proteomes" id="UP000030854"/>
    </source>
</evidence>
<feature type="signal peptide" evidence="2">
    <location>
        <begin position="1"/>
        <end position="15"/>
    </location>
</feature>
<dbReference type="OMA" id="SGIAVCY"/>
<sequence length="327" mass="35640">MKAFLSLVLASQAVALSLAPDLELSNRNYNIGSVANGFADSIGEMKQRRQLSTSTGQLGAMGMNGQNATQWDIMTQNMCIETIKLTKSQVSNPSGMSICYNLPFLDERTGVFQADLRVFMVNPPSGPFRTISTDKIQVGLSYSGATVSPLNTSALTRRMIDGTPFLTLPKSVDKLTMKRETTPTMIQRYGFVGEINKSLLPSNPNDLENILTPNVTLSAVDSTGATVTTSLNSDETKFVNGVFAKQEKLPTKALLAPPIQTLVVAPDAPFVVPGLNILIFPIGLIITGLWTILMISTIGYGTFGRIQWREQFREAKLRESRGSLKRI</sequence>
<name>A0A0B1P302_UNCNE</name>
<dbReference type="HOGENOM" id="CLU_050091_0_0_1"/>
<feature type="chain" id="PRO_5012926688" description="Protein BIG1" evidence="2">
    <location>
        <begin position="16"/>
        <end position="327"/>
    </location>
</feature>
<keyword evidence="1" id="KW-0812">Transmembrane</keyword>
<dbReference type="STRING" id="52586.A0A0B1P302"/>
<evidence type="ECO:0000256" key="2">
    <source>
        <dbReference type="SAM" id="SignalP"/>
    </source>
</evidence>
<dbReference type="AlphaFoldDB" id="A0A0B1P302"/>
<keyword evidence="4" id="KW-1185">Reference proteome</keyword>
<evidence type="ECO:0000313" key="3">
    <source>
        <dbReference type="EMBL" id="KHJ31705.1"/>
    </source>
</evidence>
<keyword evidence="1" id="KW-0472">Membrane</keyword>
<keyword evidence="1" id="KW-1133">Transmembrane helix</keyword>
<dbReference type="EMBL" id="JNVN01002641">
    <property type="protein sequence ID" value="KHJ31705.1"/>
    <property type="molecule type" value="Genomic_DNA"/>
</dbReference>
<gene>
    <name evidence="3" type="ORF">EV44_g0528</name>
</gene>
<dbReference type="Proteomes" id="UP000030854">
    <property type="component" value="Unassembled WGS sequence"/>
</dbReference>